<evidence type="ECO:0000313" key="7">
    <source>
        <dbReference type="Proteomes" id="UP001497623"/>
    </source>
</evidence>
<dbReference type="InterPro" id="IPR000504">
    <property type="entry name" value="RRM_dom"/>
</dbReference>
<feature type="region of interest" description="Disordered" evidence="4">
    <location>
        <begin position="299"/>
        <end position="340"/>
    </location>
</feature>
<evidence type="ECO:0000313" key="6">
    <source>
        <dbReference type="EMBL" id="CAL4191599.1"/>
    </source>
</evidence>
<dbReference type="Proteomes" id="UP001497623">
    <property type="component" value="Unassembled WGS sequence"/>
</dbReference>
<dbReference type="PANTHER" id="PTHR24012">
    <property type="entry name" value="RNA BINDING PROTEIN"/>
    <property type="match status" value="1"/>
</dbReference>
<accession>A0AAV2SI51</accession>
<dbReference type="SMART" id="SM00360">
    <property type="entry name" value="RRM"/>
    <property type="match status" value="2"/>
</dbReference>
<proteinExistence type="predicted"/>
<dbReference type="Pfam" id="PF00076">
    <property type="entry name" value="RRM_1"/>
    <property type="match status" value="2"/>
</dbReference>
<feature type="domain" description="RRM" evidence="5">
    <location>
        <begin position="229"/>
        <end position="308"/>
    </location>
</feature>
<dbReference type="InterPro" id="IPR035979">
    <property type="entry name" value="RBD_domain_sf"/>
</dbReference>
<dbReference type="SUPFAM" id="SSF54928">
    <property type="entry name" value="RNA-binding domain, RBD"/>
    <property type="match status" value="2"/>
</dbReference>
<evidence type="ECO:0000256" key="3">
    <source>
        <dbReference type="PROSITE-ProRule" id="PRU00176"/>
    </source>
</evidence>
<feature type="domain" description="RRM" evidence="5">
    <location>
        <begin position="129"/>
        <end position="204"/>
    </location>
</feature>
<evidence type="ECO:0000256" key="1">
    <source>
        <dbReference type="ARBA" id="ARBA00022737"/>
    </source>
</evidence>
<sequence length="340" mass="38708">MFLIINKCTKRRCSHIAVLSRMRVCKTWRQYHRRFATYGFEAEGEEFLEGLWTTGSTSVAQVEYSELRNRATVTFESEEAAASAADALNGSEIEVSSSKDQNSTDDDENLKVTKKKITVKLATNEDSNRTAFITNIPKVYEEEDIRQIFNSFGVILDVNIAKDSKTKQPRGMCFVKFENIEDNNNFIESMNGKEIEIRMGFDPYHGYYELPPARIKKLSAKPSNNNPENCVHISNLPKSITPDELTKMLAPYGKLEKKVIIPLDKVTGLPRGFTLVSFEYKEQAEAAIEGLNGKEIEEDESKVKHISMGDYQPQERDGFYDPRYDEPAYERPGFSASSFH</sequence>
<comment type="caution">
    <text evidence="6">The sequence shown here is derived from an EMBL/GenBank/DDBJ whole genome shotgun (WGS) entry which is preliminary data.</text>
</comment>
<evidence type="ECO:0000256" key="2">
    <source>
        <dbReference type="ARBA" id="ARBA00022884"/>
    </source>
</evidence>
<keyword evidence="2 3" id="KW-0694">RNA-binding</keyword>
<dbReference type="GO" id="GO:0003723">
    <property type="term" value="F:RNA binding"/>
    <property type="evidence" value="ECO:0007669"/>
    <property type="project" value="UniProtKB-UniRule"/>
</dbReference>
<dbReference type="Gene3D" id="3.30.70.330">
    <property type="match status" value="3"/>
</dbReference>
<protein>
    <recommendedName>
        <fullName evidence="5">RRM domain-containing protein</fullName>
    </recommendedName>
</protein>
<evidence type="ECO:0000259" key="5">
    <source>
        <dbReference type="PROSITE" id="PS50102"/>
    </source>
</evidence>
<organism evidence="6 7">
    <name type="scientific">Meganyctiphanes norvegica</name>
    <name type="common">Northern krill</name>
    <name type="synonym">Thysanopoda norvegica</name>
    <dbReference type="NCBI Taxonomy" id="48144"/>
    <lineage>
        <taxon>Eukaryota</taxon>
        <taxon>Metazoa</taxon>
        <taxon>Ecdysozoa</taxon>
        <taxon>Arthropoda</taxon>
        <taxon>Crustacea</taxon>
        <taxon>Multicrustacea</taxon>
        <taxon>Malacostraca</taxon>
        <taxon>Eumalacostraca</taxon>
        <taxon>Eucarida</taxon>
        <taxon>Euphausiacea</taxon>
        <taxon>Euphausiidae</taxon>
        <taxon>Meganyctiphanes</taxon>
    </lineage>
</organism>
<name>A0AAV2SI51_MEGNR</name>
<evidence type="ECO:0000256" key="4">
    <source>
        <dbReference type="SAM" id="MobiDB-lite"/>
    </source>
</evidence>
<feature type="non-terminal residue" evidence="6">
    <location>
        <position position="340"/>
    </location>
</feature>
<gene>
    <name evidence="6" type="ORF">MNOR_LOCUS36613</name>
</gene>
<feature type="compositionally biased region" description="Basic and acidic residues" evidence="4">
    <location>
        <begin position="313"/>
        <end position="329"/>
    </location>
</feature>
<reference evidence="6 7" key="1">
    <citation type="submission" date="2024-05" db="EMBL/GenBank/DDBJ databases">
        <authorList>
            <person name="Wallberg A."/>
        </authorList>
    </citation>
    <scope>NUCLEOTIDE SEQUENCE [LARGE SCALE GENOMIC DNA]</scope>
</reference>
<dbReference type="AlphaFoldDB" id="A0AAV2SI51"/>
<dbReference type="InterPro" id="IPR012677">
    <property type="entry name" value="Nucleotide-bd_a/b_plait_sf"/>
</dbReference>
<dbReference type="EMBL" id="CAXKWB010067926">
    <property type="protein sequence ID" value="CAL4191599.1"/>
    <property type="molecule type" value="Genomic_DNA"/>
</dbReference>
<dbReference type="PROSITE" id="PS50102">
    <property type="entry name" value="RRM"/>
    <property type="match status" value="2"/>
</dbReference>
<keyword evidence="1" id="KW-0677">Repeat</keyword>
<keyword evidence="7" id="KW-1185">Reference proteome</keyword>